<dbReference type="PANTHER" id="PTHR43691:SF14">
    <property type="entry name" value="URIDINE PHOSPHORYLASE"/>
    <property type="match status" value="1"/>
</dbReference>
<dbReference type="GO" id="GO:0004850">
    <property type="term" value="F:uridine phosphorylase activity"/>
    <property type="evidence" value="ECO:0007669"/>
    <property type="project" value="TreeGrafter"/>
</dbReference>
<dbReference type="AlphaFoldDB" id="A0AAD5XVT9"/>
<dbReference type="GO" id="GO:0005829">
    <property type="term" value="C:cytosol"/>
    <property type="evidence" value="ECO:0007669"/>
    <property type="project" value="TreeGrafter"/>
</dbReference>
<dbReference type="PANTHER" id="PTHR43691">
    <property type="entry name" value="URIDINE PHOSPHORYLASE"/>
    <property type="match status" value="1"/>
</dbReference>
<dbReference type="Pfam" id="PF00582">
    <property type="entry name" value="Usp"/>
    <property type="match status" value="1"/>
</dbReference>
<gene>
    <name evidence="3" type="ORF">HK099_001807</name>
</gene>
<evidence type="ECO:0000313" key="4">
    <source>
        <dbReference type="Proteomes" id="UP001211065"/>
    </source>
</evidence>
<evidence type="ECO:0000313" key="3">
    <source>
        <dbReference type="EMBL" id="KAJ3202570.1"/>
    </source>
</evidence>
<dbReference type="InterPro" id="IPR006016">
    <property type="entry name" value="UspA"/>
</dbReference>
<dbReference type="Gene3D" id="3.40.50.1580">
    <property type="entry name" value="Nucleoside phosphorylase domain"/>
    <property type="match status" value="1"/>
</dbReference>
<protein>
    <recommendedName>
        <fullName evidence="5">Nucleoside phosphorylase domain-containing protein</fullName>
    </recommendedName>
</protein>
<dbReference type="Pfam" id="PF01048">
    <property type="entry name" value="PNP_UDP_1"/>
    <property type="match status" value="1"/>
</dbReference>
<evidence type="ECO:0000259" key="1">
    <source>
        <dbReference type="Pfam" id="PF00582"/>
    </source>
</evidence>
<dbReference type="Gene3D" id="3.40.50.620">
    <property type="entry name" value="HUPs"/>
    <property type="match status" value="1"/>
</dbReference>
<feature type="domain" description="Nucleoside phosphorylase" evidence="2">
    <location>
        <begin position="31"/>
        <end position="240"/>
    </location>
</feature>
<dbReference type="SUPFAM" id="SSF52402">
    <property type="entry name" value="Adenine nucleotide alpha hydrolases-like"/>
    <property type="match status" value="1"/>
</dbReference>
<organism evidence="3 4">
    <name type="scientific">Clydaea vesicula</name>
    <dbReference type="NCBI Taxonomy" id="447962"/>
    <lineage>
        <taxon>Eukaryota</taxon>
        <taxon>Fungi</taxon>
        <taxon>Fungi incertae sedis</taxon>
        <taxon>Chytridiomycota</taxon>
        <taxon>Chytridiomycota incertae sedis</taxon>
        <taxon>Chytridiomycetes</taxon>
        <taxon>Lobulomycetales</taxon>
        <taxon>Lobulomycetaceae</taxon>
        <taxon>Clydaea</taxon>
    </lineage>
</organism>
<dbReference type="InterPro" id="IPR035994">
    <property type="entry name" value="Nucleoside_phosphorylase_sf"/>
</dbReference>
<dbReference type="InterPro" id="IPR000845">
    <property type="entry name" value="Nucleoside_phosphorylase_d"/>
</dbReference>
<name>A0AAD5XVT9_9FUNG</name>
<comment type="caution">
    <text evidence="3">The sequence shown here is derived from an EMBL/GenBank/DDBJ whole genome shotgun (WGS) entry which is preliminary data.</text>
</comment>
<evidence type="ECO:0008006" key="5">
    <source>
        <dbReference type="Google" id="ProtNLM"/>
    </source>
</evidence>
<reference evidence="3" key="1">
    <citation type="submission" date="2020-05" db="EMBL/GenBank/DDBJ databases">
        <title>Phylogenomic resolution of chytrid fungi.</title>
        <authorList>
            <person name="Stajich J.E."/>
            <person name="Amses K."/>
            <person name="Simmons R."/>
            <person name="Seto K."/>
            <person name="Myers J."/>
            <person name="Bonds A."/>
            <person name="Quandt C.A."/>
            <person name="Barry K."/>
            <person name="Liu P."/>
            <person name="Grigoriev I."/>
            <person name="Longcore J.E."/>
            <person name="James T.Y."/>
        </authorList>
    </citation>
    <scope>NUCLEOTIDE SEQUENCE</scope>
    <source>
        <strain evidence="3">JEL0476</strain>
    </source>
</reference>
<dbReference type="SUPFAM" id="SSF53167">
    <property type="entry name" value="Purine and uridine phosphorylases"/>
    <property type="match status" value="1"/>
</dbReference>
<evidence type="ECO:0000259" key="2">
    <source>
        <dbReference type="Pfam" id="PF01048"/>
    </source>
</evidence>
<sequence length="481" mass="52892">MGKISNANFPLADDGSTYHVGTKFGQVANRIITVGEVGRAKQIASNFDQLASFSHTSKRQFTTITGTFKGVPVSVVAIGMGTSMMDFFIREVRAVTKGPLAIIRFGSCGSIGEAKLGDVVVASEGSIAIQRNYDHFCKNYENANEYIIDNFSRPYILSKRCPADRELSDLVIENLKKNIGEDRVKSGLNCTADTFYAAQGRIDSNFIDDNATLIEDIKILNPRAQTLEMETYMLLHMAQCSRSVVNKPAVDIPSIVSETQLEATENKPESENEIKIETEPEIDIEQSIRSTGCAMVFAERFSNGFISPEVVAKTEVDGGLAVLEAITTYKFEVEPAPPVVLQSHEEVVPFEIKKDSRTIAICVDESDYAKSAFEWALTNFIRPDDNVVILNARMHKGKNGESQNDKELSHDLIRSYASNLLKKNINCSGLALVGEPREVLVSKVNELKATTVIAGVKGTSAVKHVLVGTTADYLTRHCRFK</sequence>
<dbReference type="GO" id="GO:0006218">
    <property type="term" value="P:uridine catabolic process"/>
    <property type="evidence" value="ECO:0007669"/>
    <property type="project" value="TreeGrafter"/>
</dbReference>
<keyword evidence="4" id="KW-1185">Reference proteome</keyword>
<dbReference type="EMBL" id="JADGJW010001552">
    <property type="protein sequence ID" value="KAJ3202570.1"/>
    <property type="molecule type" value="Genomic_DNA"/>
</dbReference>
<proteinExistence type="predicted"/>
<dbReference type="CDD" id="cd17769">
    <property type="entry name" value="NP_TgUP-like"/>
    <property type="match status" value="1"/>
</dbReference>
<dbReference type="Proteomes" id="UP001211065">
    <property type="component" value="Unassembled WGS sequence"/>
</dbReference>
<dbReference type="CDD" id="cd23659">
    <property type="entry name" value="USP_At3g01520-like"/>
    <property type="match status" value="1"/>
</dbReference>
<accession>A0AAD5XVT9</accession>
<feature type="domain" description="UspA" evidence="1">
    <location>
        <begin position="357"/>
        <end position="478"/>
    </location>
</feature>
<dbReference type="InterPro" id="IPR014729">
    <property type="entry name" value="Rossmann-like_a/b/a_fold"/>
</dbReference>